<gene>
    <name evidence="2" type="ORF">MEUPH1_LOCUS2933</name>
</gene>
<dbReference type="EMBL" id="CARXXK010000001">
    <property type="protein sequence ID" value="CAI6345982.1"/>
    <property type="molecule type" value="Genomic_DNA"/>
</dbReference>
<name>A0AAV0VS28_9HEMI</name>
<dbReference type="InterPro" id="IPR048366">
    <property type="entry name" value="TNP-like_GBD"/>
</dbReference>
<proteinExistence type="predicted"/>
<comment type="caution">
    <text evidence="2">The sequence shown here is derived from an EMBL/GenBank/DDBJ whole genome shotgun (WGS) entry which is preliminary data.</text>
</comment>
<protein>
    <recommendedName>
        <fullName evidence="1">Transposable element P transposase-like GTP-binding insertion domain-containing protein</fullName>
    </recommendedName>
</protein>
<evidence type="ECO:0000313" key="2">
    <source>
        <dbReference type="EMBL" id="CAI6345982.1"/>
    </source>
</evidence>
<feature type="domain" description="Transposable element P transposase-like GTP-binding insertion" evidence="1">
    <location>
        <begin position="38"/>
        <end position="121"/>
    </location>
</feature>
<organism evidence="2 3">
    <name type="scientific">Macrosiphum euphorbiae</name>
    <name type="common">potato aphid</name>
    <dbReference type="NCBI Taxonomy" id="13131"/>
    <lineage>
        <taxon>Eukaryota</taxon>
        <taxon>Metazoa</taxon>
        <taxon>Ecdysozoa</taxon>
        <taxon>Arthropoda</taxon>
        <taxon>Hexapoda</taxon>
        <taxon>Insecta</taxon>
        <taxon>Pterygota</taxon>
        <taxon>Neoptera</taxon>
        <taxon>Paraneoptera</taxon>
        <taxon>Hemiptera</taxon>
        <taxon>Sternorrhyncha</taxon>
        <taxon>Aphidomorpha</taxon>
        <taxon>Aphidoidea</taxon>
        <taxon>Aphididae</taxon>
        <taxon>Macrosiphini</taxon>
        <taxon>Macrosiphum</taxon>
    </lineage>
</organism>
<evidence type="ECO:0000313" key="3">
    <source>
        <dbReference type="Proteomes" id="UP001160148"/>
    </source>
</evidence>
<dbReference type="AlphaFoldDB" id="A0AAV0VS28"/>
<sequence length="128" mass="14550">MGPTNIGLWKSLNITPSSPSFINPVTLKNIHVFADVPHLLKLIRNHFIDRGFIFSNNTYIGRKIIEEYLGITKNSDFKLAYKITEKHLNVMGTQRQNVKLAAQLFSNTMSTAIKYCGEKNIIKNIGNR</sequence>
<keyword evidence="3" id="KW-1185">Reference proteome</keyword>
<dbReference type="Proteomes" id="UP001160148">
    <property type="component" value="Unassembled WGS sequence"/>
</dbReference>
<accession>A0AAV0VS28</accession>
<evidence type="ECO:0000259" key="1">
    <source>
        <dbReference type="Pfam" id="PF21788"/>
    </source>
</evidence>
<reference evidence="2 3" key="1">
    <citation type="submission" date="2023-01" db="EMBL/GenBank/DDBJ databases">
        <authorList>
            <person name="Whitehead M."/>
        </authorList>
    </citation>
    <scope>NUCLEOTIDE SEQUENCE [LARGE SCALE GENOMIC DNA]</scope>
</reference>
<dbReference type="Pfam" id="PF21788">
    <property type="entry name" value="TNP-like_GBD"/>
    <property type="match status" value="1"/>
</dbReference>